<evidence type="ECO:0008006" key="4">
    <source>
        <dbReference type="Google" id="ProtNLM"/>
    </source>
</evidence>
<evidence type="ECO:0000313" key="3">
    <source>
        <dbReference type="Proteomes" id="UP000253868"/>
    </source>
</evidence>
<evidence type="ECO:0000256" key="1">
    <source>
        <dbReference type="SAM" id="MobiDB-lite"/>
    </source>
</evidence>
<dbReference type="Proteomes" id="UP000253868">
    <property type="component" value="Chromosome"/>
</dbReference>
<dbReference type="Gene3D" id="3.40.50.300">
    <property type="entry name" value="P-loop containing nucleotide triphosphate hydrolases"/>
    <property type="match status" value="1"/>
</dbReference>
<dbReference type="EMBL" id="CP031194">
    <property type="protein sequence ID" value="AXG76425.1"/>
    <property type="molecule type" value="Genomic_DNA"/>
</dbReference>
<name>A0A345HIA1_9ACTN</name>
<dbReference type="OrthoDB" id="7855720at2"/>
<evidence type="ECO:0000313" key="2">
    <source>
        <dbReference type="EMBL" id="AXG76425.1"/>
    </source>
</evidence>
<gene>
    <name evidence="2" type="ORF">DVK44_00610</name>
</gene>
<accession>A0A345HIA1</accession>
<keyword evidence="3" id="KW-1185">Reference proteome</keyword>
<organism evidence="2 3">
    <name type="scientific">Streptomyces paludis</name>
    <dbReference type="NCBI Taxonomy" id="2282738"/>
    <lineage>
        <taxon>Bacteria</taxon>
        <taxon>Bacillati</taxon>
        <taxon>Actinomycetota</taxon>
        <taxon>Actinomycetes</taxon>
        <taxon>Kitasatosporales</taxon>
        <taxon>Streptomycetaceae</taxon>
        <taxon>Streptomyces</taxon>
    </lineage>
</organism>
<dbReference type="RefSeq" id="WP_114657654.1">
    <property type="nucleotide sequence ID" value="NZ_CP031194.1"/>
</dbReference>
<proteinExistence type="predicted"/>
<dbReference type="KEGG" id="spad:DVK44_00610"/>
<dbReference type="AlphaFoldDB" id="A0A345HIA1"/>
<protein>
    <recommendedName>
        <fullName evidence="4">Sulfotransferase family protein</fullName>
    </recommendedName>
</protein>
<dbReference type="SUPFAM" id="SSF52540">
    <property type="entry name" value="P-loop containing nucleoside triphosphate hydrolases"/>
    <property type="match status" value="1"/>
</dbReference>
<feature type="region of interest" description="Disordered" evidence="1">
    <location>
        <begin position="310"/>
        <end position="329"/>
    </location>
</feature>
<dbReference type="InterPro" id="IPR027417">
    <property type="entry name" value="P-loop_NTPase"/>
</dbReference>
<reference evidence="3" key="1">
    <citation type="submission" date="2018-07" db="EMBL/GenBank/DDBJ databases">
        <authorList>
            <person name="Zhao J."/>
        </authorList>
    </citation>
    <scope>NUCLEOTIDE SEQUENCE [LARGE SCALE GENOMIC DNA]</scope>
    <source>
        <strain evidence="3">GSSD-12</strain>
    </source>
</reference>
<sequence>MTPPAPHVIVVSPRGSGTPLLADALTRLGHTPYGTMSGHALEGADQPGPGEVHALLTAAYGEQRAARLLHRQGPEYAELTAAFHTAVSALWRTWWTRLGQPVTGASPVTPDVENRLTRLPDAELRRLLPGRGCWYLNSLDLQRADAGFLRTWHTEARPPIVYHHRDLRDRVISLVLLLSGPASQAGTLPDQLIYRDILGALPTVEDRVTLALTDPDFPGMAETRRCQWLLRHPAVTVITHEDLAGPAHGGTAEARERALTRLAQATGHPPTTATEAATTVGAAAQAGSDDLAVGLWHEYFTPAHERLLNQHHGDLPAPGARSPHRAAAT</sequence>